<organism evidence="1 2">
    <name type="scientific">Chryseolinea lacunae</name>
    <dbReference type="NCBI Taxonomy" id="2801331"/>
    <lineage>
        <taxon>Bacteria</taxon>
        <taxon>Pseudomonadati</taxon>
        <taxon>Bacteroidota</taxon>
        <taxon>Cytophagia</taxon>
        <taxon>Cytophagales</taxon>
        <taxon>Fulvivirgaceae</taxon>
        <taxon>Chryseolinea</taxon>
    </lineage>
</organism>
<accession>A0ABS1KM54</accession>
<reference evidence="1 2" key="1">
    <citation type="submission" date="2021-01" db="EMBL/GenBank/DDBJ databases">
        <title>Chryseolinea sp. Jin1 Genome sequencing and assembly.</title>
        <authorList>
            <person name="Kim I."/>
        </authorList>
    </citation>
    <scope>NUCLEOTIDE SEQUENCE [LARGE SCALE GENOMIC DNA]</scope>
    <source>
        <strain evidence="1 2">Jin1</strain>
    </source>
</reference>
<keyword evidence="2" id="KW-1185">Reference proteome</keyword>
<dbReference type="EMBL" id="JAERRB010000001">
    <property type="protein sequence ID" value="MBL0740419.1"/>
    <property type="molecule type" value="Genomic_DNA"/>
</dbReference>
<sequence length="142" mass="15378">MSSACGSDDADEPSVEEQQLARLSKTWVIKSASQDGDRTADFKSPDLTLNVSGTFNKTTPKGPYAYAVSGKLPTPSPWSAQPGLWTFATDTNDVLVRDDGVRIRYVLADKTLTLTFTCATCNEDNGRTNSAEGDWTFVFTAP</sequence>
<evidence type="ECO:0008006" key="3">
    <source>
        <dbReference type="Google" id="ProtNLM"/>
    </source>
</evidence>
<name>A0ABS1KM54_9BACT</name>
<dbReference type="Proteomes" id="UP000613030">
    <property type="component" value="Unassembled WGS sequence"/>
</dbReference>
<protein>
    <recommendedName>
        <fullName evidence="3">Lipocalin-like domain-containing protein</fullName>
    </recommendedName>
</protein>
<evidence type="ECO:0000313" key="2">
    <source>
        <dbReference type="Proteomes" id="UP000613030"/>
    </source>
</evidence>
<proteinExistence type="predicted"/>
<dbReference type="RefSeq" id="WP_202007700.1">
    <property type="nucleotide sequence ID" value="NZ_JAERRB010000001.1"/>
</dbReference>
<gene>
    <name evidence="1" type="ORF">JI741_04280</name>
</gene>
<evidence type="ECO:0000313" key="1">
    <source>
        <dbReference type="EMBL" id="MBL0740419.1"/>
    </source>
</evidence>
<comment type="caution">
    <text evidence="1">The sequence shown here is derived from an EMBL/GenBank/DDBJ whole genome shotgun (WGS) entry which is preliminary data.</text>
</comment>